<feature type="region of interest" description="Disordered" evidence="1">
    <location>
        <begin position="33"/>
        <end position="83"/>
    </location>
</feature>
<feature type="compositionally biased region" description="Low complexity" evidence="1">
    <location>
        <begin position="54"/>
        <end position="81"/>
    </location>
</feature>
<protein>
    <submittedName>
        <fullName evidence="3">Uncharacterized protein</fullName>
    </submittedName>
</protein>
<name>A0A0M3HY23_ASCLU</name>
<feature type="compositionally biased region" description="Polar residues" evidence="1">
    <location>
        <begin position="35"/>
        <end position="53"/>
    </location>
</feature>
<evidence type="ECO:0000256" key="1">
    <source>
        <dbReference type="SAM" id="MobiDB-lite"/>
    </source>
</evidence>
<reference evidence="3" key="1">
    <citation type="submission" date="2017-02" db="UniProtKB">
        <authorList>
            <consortium name="WormBaseParasite"/>
        </authorList>
    </citation>
    <scope>IDENTIFICATION</scope>
</reference>
<evidence type="ECO:0000313" key="2">
    <source>
        <dbReference type="Proteomes" id="UP000036681"/>
    </source>
</evidence>
<accession>A0A0M3HY23</accession>
<sequence length="215" mass="23303">MQQVRACDELDEIGEVSKAGLVRSKCPLQQILAARSQSRSTEGSGSGGLTPSNSSQQASSTQSVQQQQQQQQSTQQQQGQTMAPMGQLGVALQQATGIEAPPSSFSFNNSDLFSSFPTNPNLLQYQMRPDLMSLPGFRAPNGTAMNTVGDDFCHTVCAYIIWFLHASLVFTYSINGDVFKRSLLISLHIIRTTLGCHRKMEGALACPIFLLALVS</sequence>
<organism evidence="2 3">
    <name type="scientific">Ascaris lumbricoides</name>
    <name type="common">Giant roundworm</name>
    <dbReference type="NCBI Taxonomy" id="6252"/>
    <lineage>
        <taxon>Eukaryota</taxon>
        <taxon>Metazoa</taxon>
        <taxon>Ecdysozoa</taxon>
        <taxon>Nematoda</taxon>
        <taxon>Chromadorea</taxon>
        <taxon>Rhabditida</taxon>
        <taxon>Spirurina</taxon>
        <taxon>Ascaridomorpha</taxon>
        <taxon>Ascaridoidea</taxon>
        <taxon>Ascarididae</taxon>
        <taxon>Ascaris</taxon>
    </lineage>
</organism>
<dbReference type="WBParaSite" id="ALUE_0000834101-mRNA-1">
    <property type="protein sequence ID" value="ALUE_0000834101-mRNA-1"/>
    <property type="gene ID" value="ALUE_0000834101"/>
</dbReference>
<keyword evidence="2" id="KW-1185">Reference proteome</keyword>
<evidence type="ECO:0000313" key="3">
    <source>
        <dbReference type="WBParaSite" id="ALUE_0000834101-mRNA-1"/>
    </source>
</evidence>
<proteinExistence type="predicted"/>
<dbReference type="Proteomes" id="UP000036681">
    <property type="component" value="Unplaced"/>
</dbReference>
<dbReference type="AlphaFoldDB" id="A0A0M3HY23"/>